<keyword evidence="2" id="KW-1185">Reference proteome</keyword>
<evidence type="ECO:0008006" key="3">
    <source>
        <dbReference type="Google" id="ProtNLM"/>
    </source>
</evidence>
<dbReference type="NCBIfam" id="NF047399">
    <property type="entry name" value="BrnA_antitoxin_add"/>
    <property type="match status" value="1"/>
</dbReference>
<dbReference type="AlphaFoldDB" id="A0A8D4VR80"/>
<organism evidence="1 2">
    <name type="scientific">Methylogaea oryzae</name>
    <dbReference type="NCBI Taxonomy" id="1295382"/>
    <lineage>
        <taxon>Bacteria</taxon>
        <taxon>Pseudomonadati</taxon>
        <taxon>Pseudomonadota</taxon>
        <taxon>Gammaproteobacteria</taxon>
        <taxon>Methylococcales</taxon>
        <taxon>Methylococcaceae</taxon>
        <taxon>Methylogaea</taxon>
    </lineage>
</organism>
<sequence length="77" mass="8858">MKASEFDQRFDADEDVTQLLDLAQARRPGLVSKRVNVDFPAWMVHSLDKEARKLGVTRQSLIKLWLADKLEHPKQAV</sequence>
<evidence type="ECO:0000313" key="1">
    <source>
        <dbReference type="EMBL" id="BBL72573.1"/>
    </source>
</evidence>
<name>A0A8D4VR80_9GAMM</name>
<dbReference type="Proteomes" id="UP000824988">
    <property type="component" value="Chromosome"/>
</dbReference>
<reference evidence="1" key="1">
    <citation type="submission" date="2019-06" db="EMBL/GenBank/DDBJ databases">
        <title>Complete genome sequence of Methylogaea oryzae strain JCM16910.</title>
        <authorList>
            <person name="Asakawa S."/>
        </authorList>
    </citation>
    <scope>NUCLEOTIDE SEQUENCE</scope>
    <source>
        <strain evidence="1">E10</strain>
    </source>
</reference>
<protein>
    <recommendedName>
        <fullName evidence="3">CopG family transcriptional regulator</fullName>
    </recommendedName>
</protein>
<accession>A0A8D4VR80</accession>
<dbReference type="SUPFAM" id="SSF47598">
    <property type="entry name" value="Ribbon-helix-helix"/>
    <property type="match status" value="1"/>
</dbReference>
<proteinExistence type="predicted"/>
<gene>
    <name evidence="1" type="ORF">MoryE10_31790</name>
</gene>
<evidence type="ECO:0000313" key="2">
    <source>
        <dbReference type="Proteomes" id="UP000824988"/>
    </source>
</evidence>
<dbReference type="RefSeq" id="WP_054773229.1">
    <property type="nucleotide sequence ID" value="NZ_AP019782.1"/>
</dbReference>
<dbReference type="InterPro" id="IPR010985">
    <property type="entry name" value="Ribbon_hlx_hlx"/>
</dbReference>
<dbReference type="EMBL" id="AP019782">
    <property type="protein sequence ID" value="BBL72573.1"/>
    <property type="molecule type" value="Genomic_DNA"/>
</dbReference>
<dbReference type="GO" id="GO:0006355">
    <property type="term" value="P:regulation of DNA-templated transcription"/>
    <property type="evidence" value="ECO:0007669"/>
    <property type="project" value="InterPro"/>
</dbReference>
<dbReference type="KEGG" id="moz:MoryE10_31790"/>